<feature type="compositionally biased region" description="Basic and acidic residues" evidence="1">
    <location>
        <begin position="34"/>
        <end position="48"/>
    </location>
</feature>
<name>A0A4Z2GCR1_9TELE</name>
<gene>
    <name evidence="2" type="ORF">EYF80_039348</name>
</gene>
<protein>
    <submittedName>
        <fullName evidence="2">Uncharacterized protein</fullName>
    </submittedName>
</protein>
<keyword evidence="3" id="KW-1185">Reference proteome</keyword>
<feature type="compositionally biased region" description="Basic and acidic residues" evidence="1">
    <location>
        <begin position="102"/>
        <end position="123"/>
    </location>
</feature>
<evidence type="ECO:0000313" key="3">
    <source>
        <dbReference type="Proteomes" id="UP000314294"/>
    </source>
</evidence>
<organism evidence="2 3">
    <name type="scientific">Liparis tanakae</name>
    <name type="common">Tanaka's snailfish</name>
    <dbReference type="NCBI Taxonomy" id="230148"/>
    <lineage>
        <taxon>Eukaryota</taxon>
        <taxon>Metazoa</taxon>
        <taxon>Chordata</taxon>
        <taxon>Craniata</taxon>
        <taxon>Vertebrata</taxon>
        <taxon>Euteleostomi</taxon>
        <taxon>Actinopterygii</taxon>
        <taxon>Neopterygii</taxon>
        <taxon>Teleostei</taxon>
        <taxon>Neoteleostei</taxon>
        <taxon>Acanthomorphata</taxon>
        <taxon>Eupercaria</taxon>
        <taxon>Perciformes</taxon>
        <taxon>Cottioidei</taxon>
        <taxon>Cottales</taxon>
        <taxon>Liparidae</taxon>
        <taxon>Liparis</taxon>
    </lineage>
</organism>
<comment type="caution">
    <text evidence="2">The sequence shown here is derived from an EMBL/GenBank/DDBJ whole genome shotgun (WGS) entry which is preliminary data.</text>
</comment>
<dbReference type="EMBL" id="SRLO01000617">
    <property type="protein sequence ID" value="TNN50422.1"/>
    <property type="molecule type" value="Genomic_DNA"/>
</dbReference>
<sequence length="139" mass="15181">MEDGRQRHQGLAAQDPQHEPHQEARGGAVAVGHAAEEHADQLREHQDVGDFAAQHPEGDDALVQEDSHHQVDVPVAQQSHVRMVGLRPALVPFGFEGGPDADAEHQQVERDGGDETRHVESHAGSRRRITKSSDSTLVH</sequence>
<proteinExistence type="predicted"/>
<reference evidence="2 3" key="1">
    <citation type="submission" date="2019-03" db="EMBL/GenBank/DDBJ databases">
        <title>First draft genome of Liparis tanakae, snailfish: a comprehensive survey of snailfish specific genes.</title>
        <authorList>
            <person name="Kim W."/>
            <person name="Song I."/>
            <person name="Jeong J.-H."/>
            <person name="Kim D."/>
            <person name="Kim S."/>
            <person name="Ryu S."/>
            <person name="Song J.Y."/>
            <person name="Lee S.K."/>
        </authorList>
    </citation>
    <scope>NUCLEOTIDE SEQUENCE [LARGE SCALE GENOMIC DNA]</scope>
    <source>
        <tissue evidence="2">Muscle</tissue>
    </source>
</reference>
<feature type="region of interest" description="Disordered" evidence="1">
    <location>
        <begin position="1"/>
        <end position="70"/>
    </location>
</feature>
<dbReference type="AlphaFoldDB" id="A0A4Z2GCR1"/>
<accession>A0A4Z2GCR1</accession>
<feature type="region of interest" description="Disordered" evidence="1">
    <location>
        <begin position="95"/>
        <end position="139"/>
    </location>
</feature>
<evidence type="ECO:0000256" key="1">
    <source>
        <dbReference type="SAM" id="MobiDB-lite"/>
    </source>
</evidence>
<dbReference type="Proteomes" id="UP000314294">
    <property type="component" value="Unassembled WGS sequence"/>
</dbReference>
<evidence type="ECO:0000313" key="2">
    <source>
        <dbReference type="EMBL" id="TNN50422.1"/>
    </source>
</evidence>